<dbReference type="Pfam" id="PF00488">
    <property type="entry name" value="MutS_V"/>
    <property type="match status" value="1"/>
</dbReference>
<reference evidence="7 8" key="1">
    <citation type="submission" date="2015-02" db="EMBL/GenBank/DDBJ databases">
        <title>Single-cell genomics of uncultivated deep-branching MTB reveals a conserved set of magnetosome genes.</title>
        <authorList>
            <person name="Kolinko S."/>
            <person name="Richter M."/>
            <person name="Glockner F.O."/>
            <person name="Brachmann A."/>
            <person name="Schuler D."/>
        </authorList>
    </citation>
    <scope>NUCLEOTIDE SEQUENCE [LARGE SCALE GENOMIC DNA]</scope>
    <source>
        <strain evidence="7">SKK-01</strain>
    </source>
</reference>
<dbReference type="AlphaFoldDB" id="A0A0F0CJ24"/>
<dbReference type="SUPFAM" id="SSF48334">
    <property type="entry name" value="DNA repair protein MutS, domain III"/>
    <property type="match status" value="1"/>
</dbReference>
<dbReference type="FunFam" id="3.40.50.300:FF:000870">
    <property type="entry name" value="MutS protein homolog 4"/>
    <property type="match status" value="1"/>
</dbReference>
<dbReference type="InterPro" id="IPR000432">
    <property type="entry name" value="DNA_mismatch_repair_MutS_C"/>
</dbReference>
<dbReference type="SUPFAM" id="SSF52540">
    <property type="entry name" value="P-loop containing nucleoside triphosphate hydrolases"/>
    <property type="match status" value="1"/>
</dbReference>
<sequence length="348" mass="39441">MEYNVFCRLREQIALEMSRLKKAAERIATLDVLASLSETAIKNSYTRPILTETKNFQLVEARHPVLELLLKDKEFVSNNLTMNHDEGNIFIITGSNMAGKSTFIREIALITIMAQMGSFVPAQKAEIGIVDRVFTRVGASDRLQRGMSTFMMEMIETANILNNATSKSLIILDEIGRGTSTYDGVSIAWAVVEYIQKKFCGARTLFATHFHELTELTNIYPNIKNYNLATREWKDEIIFLYKVIEGSSDESFGIHVARLAGMPNEVVLRARDILNNLQKDSLFGNVQNKFLKKEKNTGIKEHQFNFFEPQINTKADDIMAKIKNMDLDSITPIQALQKLSEIKKEISG</sequence>
<feature type="domain" description="DNA mismatch repair proteins mutS family" evidence="6">
    <location>
        <begin position="168"/>
        <end position="184"/>
    </location>
</feature>
<keyword evidence="4" id="KW-0238">DNA-binding</keyword>
<accession>A0A0F0CJ24</accession>
<dbReference type="GO" id="GO:0030983">
    <property type="term" value="F:mismatched DNA binding"/>
    <property type="evidence" value="ECO:0007669"/>
    <property type="project" value="InterPro"/>
</dbReference>
<keyword evidence="2" id="KW-0547">Nucleotide-binding</keyword>
<keyword evidence="3" id="KW-0067">ATP-binding</keyword>
<comment type="function">
    <text evidence="5">This protein is involved in the repair of mismatches in DNA. It is possible that it carries out the mismatch recognition step. This protein has a weak ATPase activity.</text>
</comment>
<dbReference type="SMART" id="SM00534">
    <property type="entry name" value="MUTSac"/>
    <property type="match status" value="1"/>
</dbReference>
<dbReference type="GO" id="GO:0005829">
    <property type="term" value="C:cytosol"/>
    <property type="evidence" value="ECO:0007669"/>
    <property type="project" value="TreeGrafter"/>
</dbReference>
<dbReference type="GO" id="GO:0005524">
    <property type="term" value="F:ATP binding"/>
    <property type="evidence" value="ECO:0007669"/>
    <property type="project" value="UniProtKB-KW"/>
</dbReference>
<proteinExistence type="predicted"/>
<dbReference type="PANTHER" id="PTHR11361">
    <property type="entry name" value="DNA MISMATCH REPAIR PROTEIN MUTS FAMILY MEMBER"/>
    <property type="match status" value="1"/>
</dbReference>
<comment type="caution">
    <text evidence="7">The sequence shown here is derived from an EMBL/GenBank/DDBJ whole genome shotgun (WGS) entry which is preliminary data.</text>
</comment>
<evidence type="ECO:0000259" key="6">
    <source>
        <dbReference type="PROSITE" id="PS00486"/>
    </source>
</evidence>
<dbReference type="GO" id="GO:0140664">
    <property type="term" value="F:ATP-dependent DNA damage sensor activity"/>
    <property type="evidence" value="ECO:0007669"/>
    <property type="project" value="InterPro"/>
</dbReference>
<name>A0A0F0CJ24_9BACT</name>
<dbReference type="InterPro" id="IPR045076">
    <property type="entry name" value="MutS"/>
</dbReference>
<dbReference type="InterPro" id="IPR036187">
    <property type="entry name" value="DNA_mismatch_repair_MutS_sf"/>
</dbReference>
<dbReference type="PANTHER" id="PTHR11361:SF34">
    <property type="entry name" value="DNA MISMATCH REPAIR PROTEIN MSH1, MITOCHONDRIAL"/>
    <property type="match status" value="1"/>
</dbReference>
<dbReference type="CDD" id="cd03284">
    <property type="entry name" value="ABC_MutS1"/>
    <property type="match status" value="1"/>
</dbReference>
<protein>
    <recommendedName>
        <fullName evidence="1">DNA mismatch repair protein MutS</fullName>
    </recommendedName>
</protein>
<dbReference type="PROSITE" id="PS00486">
    <property type="entry name" value="DNA_MISMATCH_REPAIR_2"/>
    <property type="match status" value="1"/>
</dbReference>
<dbReference type="InterPro" id="IPR027417">
    <property type="entry name" value="P-loop_NTPase"/>
</dbReference>
<keyword evidence="8" id="KW-1185">Reference proteome</keyword>
<evidence type="ECO:0000313" key="7">
    <source>
        <dbReference type="EMBL" id="KJJ83202.1"/>
    </source>
</evidence>
<dbReference type="GO" id="GO:0006298">
    <property type="term" value="P:mismatch repair"/>
    <property type="evidence" value="ECO:0007669"/>
    <property type="project" value="InterPro"/>
</dbReference>
<organism evidence="7 8">
    <name type="scientific">Candidatus Omnitrophus magneticus</name>
    <dbReference type="NCBI Taxonomy" id="1609969"/>
    <lineage>
        <taxon>Bacteria</taxon>
        <taxon>Pseudomonadati</taxon>
        <taxon>Candidatus Omnitrophota</taxon>
        <taxon>Candidatus Omnitrophus</taxon>
    </lineage>
</organism>
<dbReference type="EMBL" id="JYNY01000634">
    <property type="protein sequence ID" value="KJJ83202.1"/>
    <property type="molecule type" value="Genomic_DNA"/>
</dbReference>
<evidence type="ECO:0000256" key="5">
    <source>
        <dbReference type="ARBA" id="ARBA00024647"/>
    </source>
</evidence>
<evidence type="ECO:0000256" key="1">
    <source>
        <dbReference type="ARBA" id="ARBA00021982"/>
    </source>
</evidence>
<dbReference type="Proteomes" id="UP000033428">
    <property type="component" value="Unassembled WGS sequence"/>
</dbReference>
<evidence type="ECO:0000313" key="8">
    <source>
        <dbReference type="Proteomes" id="UP000033428"/>
    </source>
</evidence>
<dbReference type="PATRIC" id="fig|1609969.3.peg.3079"/>
<evidence type="ECO:0000256" key="4">
    <source>
        <dbReference type="ARBA" id="ARBA00023125"/>
    </source>
</evidence>
<dbReference type="Gene3D" id="3.40.50.300">
    <property type="entry name" value="P-loop containing nucleotide triphosphate hydrolases"/>
    <property type="match status" value="1"/>
</dbReference>
<evidence type="ECO:0000256" key="2">
    <source>
        <dbReference type="ARBA" id="ARBA00022741"/>
    </source>
</evidence>
<gene>
    <name evidence="7" type="ORF">OMAG_002876</name>
</gene>
<evidence type="ECO:0000256" key="3">
    <source>
        <dbReference type="ARBA" id="ARBA00022840"/>
    </source>
</evidence>